<dbReference type="Pfam" id="PF05947">
    <property type="entry name" value="T6SS_TssF"/>
    <property type="match status" value="1"/>
</dbReference>
<proteinExistence type="predicted"/>
<dbReference type="HOGENOM" id="CLU_028593_2_0_6"/>
<dbReference type="EMBL" id="CP000510">
    <property type="protein sequence ID" value="ABM01896.1"/>
    <property type="molecule type" value="Genomic_DNA"/>
</dbReference>
<dbReference type="InterPro" id="IPR010272">
    <property type="entry name" value="T6SS_TssF"/>
</dbReference>
<dbReference type="PANTHER" id="PTHR35370:SF1">
    <property type="entry name" value="TYPE VI SECRETION SYSTEM COMPONENT TSSF1"/>
    <property type="match status" value="1"/>
</dbReference>
<dbReference type="KEGG" id="pin:Ping_0021"/>
<dbReference type="STRING" id="357804.Ping_0021"/>
<sequence>MDLADLYQQELKLLKESSQVFSKEYPAITESLNRDIVDPDVDMILQGVSYLTAQFKKELDDQFPVALQALSQVLTPTLMQPIPAVSILSLTPKANLISPLMVKKGTGFDSSPAKLDEEGHERIACRFSSAWEVEVLPVRVATLVMQQVEKTINQVQQKVVELNVGFTSEKNDLANYSFDKLRFYINQPASDACIWLQMFAQKLQSIKVTSSAGVADISVKNLQLTGYGAEHNIFDAGNSSNQHSLLQEYYTVPEKLQFFEINLQQWQQRSGDQFSIVFEFTSPTWSLPEFKTDHLKLYCTPVINEFEHFAEPMAMNGIQLEFPLTAQQRNLSTEFVLPIVDVLTVESIKREREKNNRYQNIIIPSNTNSKTGGFYYFRKHGVHDGDVANWLALEFEAGSRPESREVLRVKVKCCHGELAAKLPPNEINVPTSSSPELVSFTNLTTSSDYLPAQIISNEAWQVVSDQALSLQNIEKADQLKQLLRHHLPAQLKNTAKYKTLAHRIAAINDIKITAKDHFEKGLLVRGVEYSVHINSDHFINQGEIFLFSALLNQLLALQVPINSFSQLIVTESRTEESQRWAINFGGIAK</sequence>
<evidence type="ECO:0008006" key="3">
    <source>
        <dbReference type="Google" id="ProtNLM"/>
    </source>
</evidence>
<accession>A1SQY1</accession>
<name>A1SQY1_PSYIN</name>
<dbReference type="PANTHER" id="PTHR35370">
    <property type="entry name" value="CYTOPLASMIC PROTEIN-RELATED-RELATED"/>
    <property type="match status" value="1"/>
</dbReference>
<gene>
    <name evidence="1" type="ordered locus">Ping_0021</name>
</gene>
<keyword evidence="2" id="KW-1185">Reference proteome</keyword>
<protein>
    <recommendedName>
        <fullName evidence="3">Type VI secretion system baseplate subunit TssF</fullName>
    </recommendedName>
</protein>
<dbReference type="eggNOG" id="COG3519">
    <property type="taxonomic scope" value="Bacteria"/>
</dbReference>
<dbReference type="NCBIfam" id="TIGR03359">
    <property type="entry name" value="VI_chp_6"/>
    <property type="match status" value="1"/>
</dbReference>
<evidence type="ECO:0000313" key="2">
    <source>
        <dbReference type="Proteomes" id="UP000000639"/>
    </source>
</evidence>
<evidence type="ECO:0000313" key="1">
    <source>
        <dbReference type="EMBL" id="ABM01896.1"/>
    </source>
</evidence>
<dbReference type="Proteomes" id="UP000000639">
    <property type="component" value="Chromosome"/>
</dbReference>
<dbReference type="RefSeq" id="WP_011768455.1">
    <property type="nucleotide sequence ID" value="NC_008709.1"/>
</dbReference>
<dbReference type="AlphaFoldDB" id="A1SQY1"/>
<dbReference type="SMR" id="A1SQY1"/>
<organism evidence="1 2">
    <name type="scientific">Psychromonas ingrahamii (strain DSM 17664 / CCUG 51855 / 37)</name>
    <dbReference type="NCBI Taxonomy" id="357804"/>
    <lineage>
        <taxon>Bacteria</taxon>
        <taxon>Pseudomonadati</taxon>
        <taxon>Pseudomonadota</taxon>
        <taxon>Gammaproteobacteria</taxon>
        <taxon>Alteromonadales</taxon>
        <taxon>Psychromonadaceae</taxon>
        <taxon>Psychromonas</taxon>
    </lineage>
</organism>
<reference evidence="1 2" key="1">
    <citation type="submission" date="2007-01" db="EMBL/GenBank/DDBJ databases">
        <title>Complete sequence of Psychromonas ingrahamii 37.</title>
        <authorList>
            <consortium name="US DOE Joint Genome Institute"/>
            <person name="Copeland A."/>
            <person name="Lucas S."/>
            <person name="Lapidus A."/>
            <person name="Barry K."/>
            <person name="Detter J.C."/>
            <person name="Glavina del Rio T."/>
            <person name="Hammon N."/>
            <person name="Israni S."/>
            <person name="Dalin E."/>
            <person name="Tice H."/>
            <person name="Pitluck S."/>
            <person name="Thompson L.S."/>
            <person name="Brettin T."/>
            <person name="Bruce D."/>
            <person name="Han C."/>
            <person name="Tapia R."/>
            <person name="Schmutz J."/>
            <person name="Larimer F."/>
            <person name="Land M."/>
            <person name="Hauser L."/>
            <person name="Kyrpides N."/>
            <person name="Ivanova N."/>
            <person name="Staley J."/>
            <person name="Richardson P."/>
        </authorList>
    </citation>
    <scope>NUCLEOTIDE SEQUENCE [LARGE SCALE GENOMIC DNA]</scope>
    <source>
        <strain evidence="1 2">37</strain>
    </source>
</reference>
<dbReference type="OrthoDB" id="9763676at2"/>